<reference evidence="2" key="1">
    <citation type="submission" date="2023-03" db="EMBL/GenBank/DDBJ databases">
        <title>Complete genome of Cladonia borealis.</title>
        <authorList>
            <person name="Park H."/>
        </authorList>
    </citation>
    <scope>NUCLEOTIDE SEQUENCE</scope>
    <source>
        <strain evidence="2">ANT050790</strain>
    </source>
</reference>
<feature type="transmembrane region" description="Helical" evidence="1">
    <location>
        <begin position="405"/>
        <end position="424"/>
    </location>
</feature>
<keyword evidence="1" id="KW-0812">Transmembrane</keyword>
<feature type="transmembrane region" description="Helical" evidence="1">
    <location>
        <begin position="463"/>
        <end position="481"/>
    </location>
</feature>
<feature type="transmembrane region" description="Helical" evidence="1">
    <location>
        <begin position="245"/>
        <end position="269"/>
    </location>
</feature>
<evidence type="ECO:0000256" key="1">
    <source>
        <dbReference type="SAM" id="Phobius"/>
    </source>
</evidence>
<comment type="caution">
    <text evidence="2">The sequence shown here is derived from an EMBL/GenBank/DDBJ whole genome shotgun (WGS) entry which is preliminary data.</text>
</comment>
<feature type="transmembrane region" description="Helical" evidence="1">
    <location>
        <begin position="327"/>
        <end position="348"/>
    </location>
</feature>
<proteinExistence type="predicted"/>
<keyword evidence="1" id="KW-1133">Transmembrane helix</keyword>
<keyword evidence="1" id="KW-0472">Membrane</keyword>
<dbReference type="EMBL" id="JAFEKC020000001">
    <property type="protein sequence ID" value="KAK0516997.1"/>
    <property type="molecule type" value="Genomic_DNA"/>
</dbReference>
<evidence type="ECO:0000313" key="2">
    <source>
        <dbReference type="EMBL" id="KAK0516997.1"/>
    </source>
</evidence>
<feature type="transmembrane region" description="Helical" evidence="1">
    <location>
        <begin position="493"/>
        <end position="513"/>
    </location>
</feature>
<gene>
    <name evidence="2" type="ORF">JMJ35_000152</name>
</gene>
<evidence type="ECO:0000313" key="3">
    <source>
        <dbReference type="Proteomes" id="UP001166286"/>
    </source>
</evidence>
<keyword evidence="3" id="KW-1185">Reference proteome</keyword>
<organism evidence="2 3">
    <name type="scientific">Cladonia borealis</name>
    <dbReference type="NCBI Taxonomy" id="184061"/>
    <lineage>
        <taxon>Eukaryota</taxon>
        <taxon>Fungi</taxon>
        <taxon>Dikarya</taxon>
        <taxon>Ascomycota</taxon>
        <taxon>Pezizomycotina</taxon>
        <taxon>Lecanoromycetes</taxon>
        <taxon>OSLEUM clade</taxon>
        <taxon>Lecanoromycetidae</taxon>
        <taxon>Lecanorales</taxon>
        <taxon>Lecanorineae</taxon>
        <taxon>Cladoniaceae</taxon>
        <taxon>Cladonia</taxon>
    </lineage>
</organism>
<accession>A0AA39R8P5</accession>
<feature type="transmembrane region" description="Helical" evidence="1">
    <location>
        <begin position="208"/>
        <end position="233"/>
    </location>
</feature>
<name>A0AA39R8P5_9LECA</name>
<dbReference type="Proteomes" id="UP001166286">
    <property type="component" value="Unassembled WGS sequence"/>
</dbReference>
<feature type="transmembrane region" description="Helical" evidence="1">
    <location>
        <begin position="289"/>
        <end position="315"/>
    </location>
</feature>
<protein>
    <submittedName>
        <fullName evidence="2">Uncharacterized protein</fullName>
    </submittedName>
</protein>
<dbReference type="AlphaFoldDB" id="A0AA39R8P5"/>
<sequence length="601" mass="66201">MELLSNSSISNWMFFNETAWNNVNNVSFPPCKYVNWTRPNADEATYDLPLPITTDASCTQVCNDSRSLFGWQDNLATCGLWSTLVYAYNFNGSGADPNRYPEKAPVDLLNSFANVGLDAHDPEYSQWVVSYADVMSSCFVYLYQNVKAWRSADAYFVPGACTRNGLFPYSSSSNLSNSSADVNFNRSASALHACLTDLCSPVALDPELAGVGFVISFIWQSSIIIVAFAYLLVLEIMQCSNDITVAALVNFHTTQCYFASTVQVAALWIVTGNINIPEGVVSSEDYFYIYGAFIDNSALVVLATSGFIPVTFGLATIMRFGHPSWHLIRLSLVTFALATATLATFYHYDSQYSKLDNYLSSLQHDGYLEDGTCAIGGNVGDTVFRLCGSSLLNNNTISGSTITQWWIWAAWANCMVYMLLCFVSKLMGPRPPKMACSKLNSAPSHHPGIKLPGRIMGRLNGRLLIFIVTPALCLSVQFYLITAFNRHHLVSQVWTFGQIIAVAFWLPSVFEYYKDVFKSVIDKTIPEPKYSSPLGAMKDIVQQTVAMANYRPIGRLNHAASSGSDPEAVLLQSLSSAVDSHGTGQEDQQSDIVIKDFAKIA</sequence>